<reference evidence="2 3" key="1">
    <citation type="submission" date="2024-06" db="EMBL/GenBank/DDBJ databases">
        <title>A chromosome level genome sequence of Diviner's sage (Salvia divinorum).</title>
        <authorList>
            <person name="Ford S.A."/>
            <person name="Ro D.-K."/>
            <person name="Ness R.W."/>
            <person name="Phillips M.A."/>
        </authorList>
    </citation>
    <scope>NUCLEOTIDE SEQUENCE [LARGE SCALE GENOMIC DNA]</scope>
    <source>
        <strain evidence="2">SAF-2024a</strain>
        <tissue evidence="2">Leaf</tissue>
    </source>
</reference>
<sequence length="101" mass="11238">MRVLRPAAVRIPPQLVVAVLHPSSRRCTRRWSFPLPSSRRAAVGVRWHFARASPAVAFTPHTTSPSLATPLSLTPSVALTRIQGVKEWKRQVESDVSFKDT</sequence>
<evidence type="ECO:0000313" key="2">
    <source>
        <dbReference type="EMBL" id="KAL1569839.1"/>
    </source>
</evidence>
<protein>
    <submittedName>
        <fullName evidence="2">Uncharacterized protein</fullName>
    </submittedName>
</protein>
<accession>A0ABD1IMA1</accession>
<keyword evidence="3" id="KW-1185">Reference proteome</keyword>
<organism evidence="2 3">
    <name type="scientific">Salvia divinorum</name>
    <name type="common">Maria pastora</name>
    <name type="synonym">Diviner's sage</name>
    <dbReference type="NCBI Taxonomy" id="28513"/>
    <lineage>
        <taxon>Eukaryota</taxon>
        <taxon>Viridiplantae</taxon>
        <taxon>Streptophyta</taxon>
        <taxon>Embryophyta</taxon>
        <taxon>Tracheophyta</taxon>
        <taxon>Spermatophyta</taxon>
        <taxon>Magnoliopsida</taxon>
        <taxon>eudicotyledons</taxon>
        <taxon>Gunneridae</taxon>
        <taxon>Pentapetalae</taxon>
        <taxon>asterids</taxon>
        <taxon>lamiids</taxon>
        <taxon>Lamiales</taxon>
        <taxon>Lamiaceae</taxon>
        <taxon>Nepetoideae</taxon>
        <taxon>Mentheae</taxon>
        <taxon>Salviinae</taxon>
        <taxon>Salvia</taxon>
        <taxon>Salvia subgen. Calosphace</taxon>
    </lineage>
</organism>
<gene>
    <name evidence="2" type="ORF">AAHA92_01267</name>
    <name evidence="1" type="ORF">AAHA92_29415</name>
</gene>
<dbReference type="EMBL" id="JBEAFC010000001">
    <property type="protein sequence ID" value="KAL1569839.1"/>
    <property type="molecule type" value="Genomic_DNA"/>
</dbReference>
<proteinExistence type="predicted"/>
<dbReference type="AlphaFoldDB" id="A0ABD1IMA1"/>
<evidence type="ECO:0000313" key="3">
    <source>
        <dbReference type="Proteomes" id="UP001567538"/>
    </source>
</evidence>
<dbReference type="EMBL" id="JBEAFC010000011">
    <property type="protein sequence ID" value="KAL1536831.1"/>
    <property type="molecule type" value="Genomic_DNA"/>
</dbReference>
<dbReference type="Proteomes" id="UP001567538">
    <property type="component" value="Unassembled WGS sequence"/>
</dbReference>
<name>A0ABD1IMA1_SALDI</name>
<evidence type="ECO:0000313" key="1">
    <source>
        <dbReference type="EMBL" id="KAL1536831.1"/>
    </source>
</evidence>
<comment type="caution">
    <text evidence="2">The sequence shown here is derived from an EMBL/GenBank/DDBJ whole genome shotgun (WGS) entry which is preliminary data.</text>
</comment>